<name>A0A0N0BKU1_9HYME</name>
<sequence length="106" mass="11695">MPRAPLTAECNGRSEWRTAQKYKGDIGASGGKWRGSSRERGWNDEIWKDELDLEVVEKERESEAGPAPILAGFRTLLCLTLEIGRTSTLGAQPLAACASRVFETRS</sequence>
<dbReference type="EMBL" id="KQ435693">
    <property type="protein sequence ID" value="KOX81022.1"/>
    <property type="molecule type" value="Genomic_DNA"/>
</dbReference>
<keyword evidence="2" id="KW-1185">Reference proteome</keyword>
<evidence type="ECO:0000313" key="2">
    <source>
        <dbReference type="Proteomes" id="UP000053105"/>
    </source>
</evidence>
<accession>A0A0N0BKU1</accession>
<protein>
    <submittedName>
        <fullName evidence="1">Uncharacterized protein</fullName>
    </submittedName>
</protein>
<dbReference type="Proteomes" id="UP000053105">
    <property type="component" value="Unassembled WGS sequence"/>
</dbReference>
<dbReference type="AlphaFoldDB" id="A0A0N0BKU1"/>
<organism evidence="1 2">
    <name type="scientific">Melipona quadrifasciata</name>
    <dbReference type="NCBI Taxonomy" id="166423"/>
    <lineage>
        <taxon>Eukaryota</taxon>
        <taxon>Metazoa</taxon>
        <taxon>Ecdysozoa</taxon>
        <taxon>Arthropoda</taxon>
        <taxon>Hexapoda</taxon>
        <taxon>Insecta</taxon>
        <taxon>Pterygota</taxon>
        <taxon>Neoptera</taxon>
        <taxon>Endopterygota</taxon>
        <taxon>Hymenoptera</taxon>
        <taxon>Apocrita</taxon>
        <taxon>Aculeata</taxon>
        <taxon>Apoidea</taxon>
        <taxon>Anthophila</taxon>
        <taxon>Apidae</taxon>
        <taxon>Melipona</taxon>
    </lineage>
</organism>
<evidence type="ECO:0000313" key="1">
    <source>
        <dbReference type="EMBL" id="KOX81022.1"/>
    </source>
</evidence>
<proteinExistence type="predicted"/>
<gene>
    <name evidence="1" type="ORF">WN51_05709</name>
</gene>
<reference evidence="1 2" key="1">
    <citation type="submission" date="2015-07" db="EMBL/GenBank/DDBJ databases">
        <title>The genome of Melipona quadrifasciata.</title>
        <authorList>
            <person name="Pan H."/>
            <person name="Kapheim K."/>
        </authorList>
    </citation>
    <scope>NUCLEOTIDE SEQUENCE [LARGE SCALE GENOMIC DNA]</scope>
    <source>
        <strain evidence="1">0111107301</strain>
        <tissue evidence="1">Whole body</tissue>
    </source>
</reference>